<dbReference type="Pfam" id="PF08463">
    <property type="entry name" value="EcoEI_R_C"/>
    <property type="match status" value="1"/>
</dbReference>
<dbReference type="CDD" id="cd18799">
    <property type="entry name" value="SF2_C_EcoAI-like"/>
    <property type="match status" value="1"/>
</dbReference>
<dbReference type="PANTHER" id="PTHR47396">
    <property type="entry name" value="TYPE I RESTRICTION ENZYME ECOKI R PROTEIN"/>
    <property type="match status" value="1"/>
</dbReference>
<feature type="domain" description="Helicase C-terminal" evidence="3">
    <location>
        <begin position="599"/>
        <end position="754"/>
    </location>
</feature>
<name>A0A1S6IWS2_9FIRM</name>
<organism evidence="4 5">
    <name type="scientific">Desulforamulus ferrireducens</name>
    <dbReference type="NCBI Taxonomy" id="1833852"/>
    <lineage>
        <taxon>Bacteria</taxon>
        <taxon>Bacillati</taxon>
        <taxon>Bacillota</taxon>
        <taxon>Clostridia</taxon>
        <taxon>Eubacteriales</taxon>
        <taxon>Peptococcaceae</taxon>
        <taxon>Desulforamulus</taxon>
    </lineage>
</organism>
<reference evidence="4 5" key="1">
    <citation type="journal article" date="2016" name="Int. J. Syst. Evol. Microbiol.">
        <title>Desulfotomaculum ferrireducens sp. nov., a moderately thermophilic sulfate-reducing and dissimilatory Fe(III)-reducing bacterium isolated from compost.</title>
        <authorList>
            <person name="Yang G."/>
            <person name="Guo J."/>
            <person name="Zhuang L."/>
            <person name="Yuan Y."/>
            <person name="Zhou S."/>
        </authorList>
    </citation>
    <scope>NUCLEOTIDE SEQUENCE [LARGE SCALE GENOMIC DNA]</scope>
    <source>
        <strain evidence="4 5">GSS09</strain>
    </source>
</reference>
<dbReference type="PROSITE" id="PS51192">
    <property type="entry name" value="HELICASE_ATP_BIND_1"/>
    <property type="match status" value="1"/>
</dbReference>
<evidence type="ECO:0000313" key="5">
    <source>
        <dbReference type="Proteomes" id="UP000189464"/>
    </source>
</evidence>
<gene>
    <name evidence="4" type="ORF">B0537_09085</name>
</gene>
<dbReference type="InterPro" id="IPR006935">
    <property type="entry name" value="Helicase/UvrB_N"/>
</dbReference>
<dbReference type="REBASE" id="191296">
    <property type="entry name" value="DfeGSS09ORF9075P"/>
</dbReference>
<feature type="coiled-coil region" evidence="1">
    <location>
        <begin position="152"/>
        <end position="190"/>
    </location>
</feature>
<proteinExistence type="predicted"/>
<dbReference type="Gene3D" id="3.40.50.300">
    <property type="entry name" value="P-loop containing nucleotide triphosphate hydrolases"/>
    <property type="match status" value="2"/>
</dbReference>
<keyword evidence="4" id="KW-0347">Helicase</keyword>
<dbReference type="SMART" id="SM00487">
    <property type="entry name" value="DEXDc"/>
    <property type="match status" value="1"/>
</dbReference>
<dbReference type="PANTHER" id="PTHR47396:SF1">
    <property type="entry name" value="ATP-DEPENDENT HELICASE IRC3-RELATED"/>
    <property type="match status" value="1"/>
</dbReference>
<keyword evidence="4" id="KW-0067">ATP-binding</keyword>
<dbReference type="GO" id="GO:0009307">
    <property type="term" value="P:DNA restriction-modification system"/>
    <property type="evidence" value="ECO:0007669"/>
    <property type="project" value="UniProtKB-KW"/>
</dbReference>
<dbReference type="InterPro" id="IPR050742">
    <property type="entry name" value="Helicase_Restrict-Modif_Enz"/>
</dbReference>
<dbReference type="GO" id="GO:0005524">
    <property type="term" value="F:ATP binding"/>
    <property type="evidence" value="ECO:0007669"/>
    <property type="project" value="UniProtKB-KW"/>
</dbReference>
<dbReference type="Proteomes" id="UP000189464">
    <property type="component" value="Chromosome"/>
</dbReference>
<dbReference type="GO" id="GO:0005829">
    <property type="term" value="C:cytosol"/>
    <property type="evidence" value="ECO:0007669"/>
    <property type="project" value="TreeGrafter"/>
</dbReference>
<dbReference type="InterPro" id="IPR027417">
    <property type="entry name" value="P-loop_NTPase"/>
</dbReference>
<dbReference type="AlphaFoldDB" id="A0A1S6IWS2"/>
<protein>
    <submittedName>
        <fullName evidence="4">DEAD/DEAH box helicase</fullName>
    </submittedName>
</protein>
<dbReference type="CDD" id="cd18032">
    <property type="entry name" value="DEXHc_RE_I_III_res"/>
    <property type="match status" value="1"/>
</dbReference>
<evidence type="ECO:0000259" key="2">
    <source>
        <dbReference type="PROSITE" id="PS51192"/>
    </source>
</evidence>
<keyword evidence="4" id="KW-0547">Nucleotide-binding</keyword>
<dbReference type="InterPro" id="IPR013670">
    <property type="entry name" value="EcoEI_R_C_dom"/>
</dbReference>
<dbReference type="InterPro" id="IPR001650">
    <property type="entry name" value="Helicase_C-like"/>
</dbReference>
<dbReference type="GO" id="GO:0009035">
    <property type="term" value="F:type I site-specific deoxyribonuclease activity"/>
    <property type="evidence" value="ECO:0007669"/>
    <property type="project" value="UniProtKB-EC"/>
</dbReference>
<evidence type="ECO:0000259" key="3">
    <source>
        <dbReference type="PROSITE" id="PS51194"/>
    </source>
</evidence>
<accession>A0A1S6IWS2</accession>
<dbReference type="PROSITE" id="PS51194">
    <property type="entry name" value="HELICASE_CTER"/>
    <property type="match status" value="1"/>
</dbReference>
<dbReference type="Gene3D" id="3.90.1570.30">
    <property type="match status" value="1"/>
</dbReference>
<dbReference type="GO" id="GO:0003677">
    <property type="term" value="F:DNA binding"/>
    <property type="evidence" value="ECO:0007669"/>
    <property type="project" value="UniProtKB-KW"/>
</dbReference>
<evidence type="ECO:0000256" key="1">
    <source>
        <dbReference type="SAM" id="Coils"/>
    </source>
</evidence>
<dbReference type="Pfam" id="PF00271">
    <property type="entry name" value="Helicase_C"/>
    <property type="match status" value="1"/>
</dbReference>
<feature type="domain" description="Helicase ATP-binding" evidence="2">
    <location>
        <begin position="356"/>
        <end position="516"/>
    </location>
</feature>
<keyword evidence="1" id="KW-0175">Coiled coil</keyword>
<evidence type="ECO:0000313" key="4">
    <source>
        <dbReference type="EMBL" id="AQS59219.1"/>
    </source>
</evidence>
<keyword evidence="4" id="KW-0378">Hydrolase</keyword>
<dbReference type="KEGG" id="dfg:B0537_09085"/>
<dbReference type="SUPFAM" id="SSF52540">
    <property type="entry name" value="P-loop containing nucleoside triphosphate hydrolases"/>
    <property type="match status" value="1"/>
</dbReference>
<dbReference type="Pfam" id="PF04851">
    <property type="entry name" value="ResIII"/>
    <property type="match status" value="1"/>
</dbReference>
<dbReference type="EMBL" id="CP019698">
    <property type="protein sequence ID" value="AQS59219.1"/>
    <property type="molecule type" value="Genomic_DNA"/>
</dbReference>
<dbReference type="RefSeq" id="WP_077714288.1">
    <property type="nucleotide sequence ID" value="NZ_CP019698.1"/>
</dbReference>
<dbReference type="Pfam" id="PF04313">
    <property type="entry name" value="HSDR_N"/>
    <property type="match status" value="1"/>
</dbReference>
<dbReference type="InterPro" id="IPR007409">
    <property type="entry name" value="Restrct_endonuc_type1_HsdR_N"/>
</dbReference>
<dbReference type="STRING" id="1833852.B0537_09085"/>
<sequence>MSANFDFLKGQSEYALFATACIEAERVLATSPAMSAVGSRKALELAVKWVYSADNTIFMPYKNNLQALIHEPSFKFAVDSQTWNKLRYIINLGNLAVHTDKAISRNEAVLSLAGLFEFIQWLDYCYGQNYEERFFDEAKIPSEQVGLDVDWIKEKESLLEQKEAEIQALLAKIEARSERLTAEKGQHKEERQFTAQDMSEFETRKRYIDVELKLLGWVFGRDVQENVELFGMPNPKGKGYADYVLYGKDGLPLAVIEAKRASKDPKIGAQQAKLYADCLEKMTGRRPIMFITNGFETYIWDDLTSPQRKVSGLFSKADLQKLINRRTERKPLNEIPIDDKITNRYYQKEAIRAVCDAIEQGQRKALLVMATGTGKTRTASSLTDVLSRGGYITNVLFLADRTALVAQAKDAFKTLLPDMSLCNLLSNKEDRNARIVFSTYPTMLNAIDTTKSDNGQRLFTPAHFDLIIIDEAHRSIFKKYRVIFEYFDAIMVGLTATPKTDVDRNTYEFFEMEKGVPTFAYDYETAVKTDHVLVPYHNIEVTTKFMQEGITYEELSEEDKARYEEDFIDEDGNIPELIPPAELNKFIFNQNTVDMVLQDLMNKGIKVAGGDRLGKTIIFAQNKRHAEYIVERFNKLYPQYKGGFAKRVVCDDAYAQTIIQDFKVADKEPHIAVSVDMLETGIDVPEVVNLVFFKYVRSKTKFWQMIGRGTRLCPNLFGEGKDKTHFIIFDYLGNFEFFRINKDGIEPPATQSLTEAIFAKRVRLIQALQEAAYMDEPYQKMRTELIDTVVGQINALNTELVAVKLQLQYVVKYKEKSAFICLNSSDVHDLNKYLAPLVYMDETDEQAKSFDNFMYGLMLAQIETKQAQFKRGKSQLEKTSLELAKRTTIPQVREKIALIKDIGTEEFWESAGILDFERVRLELRNLIKFIVDEGGSKTIYTNLKDEVLLIKEGIELEAAYDFKDYRLKVNRYIENNRDQVAIYKLRNNIPLTAMDYQTLERIFTGELGTAEDYQREFKDTPFGLLVRKIAKLEYDAACQAFSEFINDQSLNQSQIVLVKKVIDYIVQNGYIDNPTELMKPPFDKPQNLMKLFDVSKQKRIIELVSSIKENAIKIVG</sequence>
<keyword evidence="5" id="KW-1185">Reference proteome</keyword>
<dbReference type="OrthoDB" id="9758243at2"/>
<dbReference type="InterPro" id="IPR014001">
    <property type="entry name" value="Helicase_ATP-bd"/>
</dbReference>
<dbReference type="GO" id="GO:0004386">
    <property type="term" value="F:helicase activity"/>
    <property type="evidence" value="ECO:0007669"/>
    <property type="project" value="UniProtKB-KW"/>
</dbReference>